<accession>A0A3P3RKN2</accession>
<dbReference type="EMBL" id="RRCH01000002">
    <property type="protein sequence ID" value="RRJ34081.1"/>
    <property type="molecule type" value="Genomic_DNA"/>
</dbReference>
<dbReference type="RefSeq" id="WP_124953251.1">
    <property type="nucleotide sequence ID" value="NZ_RRCH01000002.1"/>
</dbReference>
<reference evidence="1 2" key="1">
    <citation type="submission" date="2018-11" db="EMBL/GenBank/DDBJ databases">
        <title>Taxonoimc description of Halomarina strain SPP-AMP-1.</title>
        <authorList>
            <person name="Pal Y."/>
            <person name="Srinivasana K."/>
            <person name="Verma A."/>
            <person name="Kumar P."/>
        </authorList>
    </citation>
    <scope>NUCLEOTIDE SEQUENCE [LARGE SCALE GENOMIC DNA]</scope>
    <source>
        <strain evidence="1 2">SPP-AMP-1</strain>
    </source>
</reference>
<dbReference type="Proteomes" id="UP000282322">
    <property type="component" value="Unassembled WGS sequence"/>
</dbReference>
<name>A0A3P3RKN2_9EURY</name>
<comment type="caution">
    <text evidence="1">The sequence shown here is derived from an EMBL/GenBank/DDBJ whole genome shotgun (WGS) entry which is preliminary data.</text>
</comment>
<organism evidence="1 2">
    <name type="scientific">Halocatena pleomorpha</name>
    <dbReference type="NCBI Taxonomy" id="1785090"/>
    <lineage>
        <taxon>Archaea</taxon>
        <taxon>Methanobacteriati</taxon>
        <taxon>Methanobacteriota</taxon>
        <taxon>Stenosarchaea group</taxon>
        <taxon>Halobacteria</taxon>
        <taxon>Halobacteriales</taxon>
        <taxon>Natronomonadaceae</taxon>
        <taxon>Halocatena</taxon>
    </lineage>
</organism>
<evidence type="ECO:0000313" key="1">
    <source>
        <dbReference type="EMBL" id="RRJ34081.1"/>
    </source>
</evidence>
<proteinExistence type="predicted"/>
<evidence type="ECO:0000313" key="2">
    <source>
        <dbReference type="Proteomes" id="UP000282322"/>
    </source>
</evidence>
<keyword evidence="2" id="KW-1185">Reference proteome</keyword>
<dbReference type="AlphaFoldDB" id="A0A3P3RKN2"/>
<gene>
    <name evidence="1" type="ORF">EIK79_00870</name>
</gene>
<sequence length="99" mass="10908">MFQDVANRLWNRLEDRYTADEEGGCDCGSEAPPEALAVIENSKLTEDDLISYYKGELPFEELVATIDADLENEAITDLHSLAVALGERTTETSANTSHT</sequence>
<protein>
    <submittedName>
        <fullName evidence="1">Uncharacterized protein</fullName>
    </submittedName>
</protein>